<evidence type="ECO:0000313" key="1">
    <source>
        <dbReference type="EMBL" id="KAK1416766.1"/>
    </source>
</evidence>
<comment type="caution">
    <text evidence="1">The sequence shown here is derived from an EMBL/GenBank/DDBJ whole genome shotgun (WGS) entry which is preliminary data.</text>
</comment>
<gene>
    <name evidence="1" type="ORF">QVD17_25882</name>
</gene>
<keyword evidence="2" id="KW-1185">Reference proteome</keyword>
<dbReference type="AlphaFoldDB" id="A0AAD8K893"/>
<name>A0AAD8K893_TARER</name>
<proteinExistence type="predicted"/>
<organism evidence="1 2">
    <name type="scientific">Tagetes erecta</name>
    <name type="common">African marigold</name>
    <dbReference type="NCBI Taxonomy" id="13708"/>
    <lineage>
        <taxon>Eukaryota</taxon>
        <taxon>Viridiplantae</taxon>
        <taxon>Streptophyta</taxon>
        <taxon>Embryophyta</taxon>
        <taxon>Tracheophyta</taxon>
        <taxon>Spermatophyta</taxon>
        <taxon>Magnoliopsida</taxon>
        <taxon>eudicotyledons</taxon>
        <taxon>Gunneridae</taxon>
        <taxon>Pentapetalae</taxon>
        <taxon>asterids</taxon>
        <taxon>campanulids</taxon>
        <taxon>Asterales</taxon>
        <taxon>Asteraceae</taxon>
        <taxon>Asteroideae</taxon>
        <taxon>Heliantheae alliance</taxon>
        <taxon>Tageteae</taxon>
        <taxon>Tagetes</taxon>
    </lineage>
</organism>
<dbReference type="EMBL" id="JAUHHV010000007">
    <property type="protein sequence ID" value="KAK1416766.1"/>
    <property type="molecule type" value="Genomic_DNA"/>
</dbReference>
<accession>A0AAD8K893</accession>
<dbReference type="Proteomes" id="UP001229421">
    <property type="component" value="Unassembled WGS sequence"/>
</dbReference>
<evidence type="ECO:0000313" key="2">
    <source>
        <dbReference type="Proteomes" id="UP001229421"/>
    </source>
</evidence>
<sequence length="75" mass="8635">MKPVRSDIASTSSRCRFQPLDNVNVGYQRIERKNEKIGLYSLYNAITTDVIAVNHAQISLLILLHKPQNRANRRK</sequence>
<protein>
    <submittedName>
        <fullName evidence="1">Uncharacterized protein</fullName>
    </submittedName>
</protein>
<reference evidence="1" key="1">
    <citation type="journal article" date="2023" name="bioRxiv">
        <title>Improved chromosome-level genome assembly for marigold (Tagetes erecta).</title>
        <authorList>
            <person name="Jiang F."/>
            <person name="Yuan L."/>
            <person name="Wang S."/>
            <person name="Wang H."/>
            <person name="Xu D."/>
            <person name="Wang A."/>
            <person name="Fan W."/>
        </authorList>
    </citation>
    <scope>NUCLEOTIDE SEQUENCE</scope>
    <source>
        <strain evidence="1">WSJ</strain>
        <tissue evidence="1">Leaf</tissue>
    </source>
</reference>